<gene>
    <name evidence="2" type="ORF">PPRIM_AZ9-3.1.T0700079</name>
</gene>
<proteinExistence type="predicted"/>
<organism evidence="2 3">
    <name type="scientific">Paramecium primaurelia</name>
    <dbReference type="NCBI Taxonomy" id="5886"/>
    <lineage>
        <taxon>Eukaryota</taxon>
        <taxon>Sar</taxon>
        <taxon>Alveolata</taxon>
        <taxon>Ciliophora</taxon>
        <taxon>Intramacronucleata</taxon>
        <taxon>Oligohymenophorea</taxon>
        <taxon>Peniculida</taxon>
        <taxon>Parameciidae</taxon>
        <taxon>Paramecium</taxon>
    </lineage>
</organism>
<feature type="transmembrane region" description="Helical" evidence="1">
    <location>
        <begin position="82"/>
        <end position="104"/>
    </location>
</feature>
<protein>
    <recommendedName>
        <fullName evidence="4">Transmembrane protein</fullName>
    </recommendedName>
</protein>
<evidence type="ECO:0000256" key="1">
    <source>
        <dbReference type="SAM" id="Phobius"/>
    </source>
</evidence>
<name>A0A8S1N152_PARPR</name>
<dbReference type="AlphaFoldDB" id="A0A8S1N152"/>
<comment type="caution">
    <text evidence="2">The sequence shown here is derived from an EMBL/GenBank/DDBJ whole genome shotgun (WGS) entry which is preliminary data.</text>
</comment>
<evidence type="ECO:0000313" key="3">
    <source>
        <dbReference type="Proteomes" id="UP000688137"/>
    </source>
</evidence>
<evidence type="ECO:0008006" key="4">
    <source>
        <dbReference type="Google" id="ProtNLM"/>
    </source>
</evidence>
<sequence>MEDGNNINTIIRQFIAQCDTKKFIDSMGDFQEQKQLDNRIDQFRFRIKKIKNKSYFQVIKVFLQYQLESLSISKKLNQLMRLMIYGVIQVSLLIIIKFVFELFIQVDIQFDLSKIFQNLIYIPKNLPHQLRKLRVIHLYHCVDNVTLN</sequence>
<accession>A0A8S1N152</accession>
<keyword evidence="1" id="KW-1133">Transmembrane helix</keyword>
<keyword evidence="1" id="KW-0472">Membrane</keyword>
<keyword evidence="1" id="KW-0812">Transmembrane</keyword>
<evidence type="ECO:0000313" key="2">
    <source>
        <dbReference type="EMBL" id="CAD8083476.1"/>
    </source>
</evidence>
<keyword evidence="3" id="KW-1185">Reference proteome</keyword>
<dbReference type="EMBL" id="CAJJDM010000073">
    <property type="protein sequence ID" value="CAD8083476.1"/>
    <property type="molecule type" value="Genomic_DNA"/>
</dbReference>
<dbReference type="Proteomes" id="UP000688137">
    <property type="component" value="Unassembled WGS sequence"/>
</dbReference>
<reference evidence="2" key="1">
    <citation type="submission" date="2021-01" db="EMBL/GenBank/DDBJ databases">
        <authorList>
            <consortium name="Genoscope - CEA"/>
            <person name="William W."/>
        </authorList>
    </citation>
    <scope>NUCLEOTIDE SEQUENCE</scope>
</reference>